<protein>
    <submittedName>
        <fullName evidence="2">Uncharacterized protein</fullName>
    </submittedName>
</protein>
<evidence type="ECO:0000313" key="3">
    <source>
        <dbReference type="Proteomes" id="UP001196413"/>
    </source>
</evidence>
<accession>A0AAD5MF30</accession>
<keyword evidence="1" id="KW-0472">Membrane</keyword>
<reference evidence="2" key="1">
    <citation type="submission" date="2021-06" db="EMBL/GenBank/DDBJ databases">
        <title>Parelaphostrongylus tenuis whole genome reference sequence.</title>
        <authorList>
            <person name="Garwood T.J."/>
            <person name="Larsen P.A."/>
            <person name="Fountain-Jones N.M."/>
            <person name="Garbe J.R."/>
            <person name="Macchietto M.G."/>
            <person name="Kania S.A."/>
            <person name="Gerhold R.W."/>
            <person name="Richards J.E."/>
            <person name="Wolf T.M."/>
        </authorList>
    </citation>
    <scope>NUCLEOTIDE SEQUENCE</scope>
    <source>
        <strain evidence="2">MNPRO001-30</strain>
        <tissue evidence="2">Meninges</tissue>
    </source>
</reference>
<proteinExistence type="predicted"/>
<dbReference type="EMBL" id="JAHQIW010003120">
    <property type="protein sequence ID" value="KAJ1357390.1"/>
    <property type="molecule type" value="Genomic_DNA"/>
</dbReference>
<evidence type="ECO:0000256" key="1">
    <source>
        <dbReference type="SAM" id="Phobius"/>
    </source>
</evidence>
<dbReference type="AlphaFoldDB" id="A0AAD5MF30"/>
<dbReference type="PANTHER" id="PTHR34149:SF13">
    <property type="entry name" value="PROTEIN SUP-1"/>
    <property type="match status" value="1"/>
</dbReference>
<comment type="caution">
    <text evidence="2">The sequence shown here is derived from an EMBL/GenBank/DDBJ whole genome shotgun (WGS) entry which is preliminary data.</text>
</comment>
<dbReference type="Pfam" id="PF10853">
    <property type="entry name" value="DUF2650"/>
    <property type="match status" value="1"/>
</dbReference>
<evidence type="ECO:0000313" key="2">
    <source>
        <dbReference type="EMBL" id="KAJ1357390.1"/>
    </source>
</evidence>
<dbReference type="InterPro" id="IPR022559">
    <property type="entry name" value="SUP-1-like"/>
</dbReference>
<sequence length="205" mass="22544">MVPLIMLLDPTKIAIPSKAPNCYLLVREDEDIGYQPNMHSFILTTLNRIECMDIPKELVNAGSFISTLCFGVDSQTTPSEAPTSDRLIHITGCRRQSSIGTENACPCMSHVVVGFVFAADVEKDAKNAINEVTSTKDGDLYCPVPIVGTKCPGSSVFHYYKCCGDMNKDCCFNLQTWVIVVLAVIAVIFVASFVLSICRCLFCRR</sequence>
<keyword evidence="1" id="KW-0812">Transmembrane</keyword>
<dbReference type="PANTHER" id="PTHR34149">
    <property type="entry name" value="PROTEIN CBG11905-RELATED"/>
    <property type="match status" value="1"/>
</dbReference>
<dbReference type="Proteomes" id="UP001196413">
    <property type="component" value="Unassembled WGS sequence"/>
</dbReference>
<keyword evidence="3" id="KW-1185">Reference proteome</keyword>
<gene>
    <name evidence="2" type="ORF">KIN20_015527</name>
</gene>
<feature type="transmembrane region" description="Helical" evidence="1">
    <location>
        <begin position="177"/>
        <end position="202"/>
    </location>
</feature>
<name>A0AAD5MF30_PARTN</name>
<organism evidence="2 3">
    <name type="scientific">Parelaphostrongylus tenuis</name>
    <name type="common">Meningeal worm</name>
    <dbReference type="NCBI Taxonomy" id="148309"/>
    <lineage>
        <taxon>Eukaryota</taxon>
        <taxon>Metazoa</taxon>
        <taxon>Ecdysozoa</taxon>
        <taxon>Nematoda</taxon>
        <taxon>Chromadorea</taxon>
        <taxon>Rhabditida</taxon>
        <taxon>Rhabditina</taxon>
        <taxon>Rhabditomorpha</taxon>
        <taxon>Strongyloidea</taxon>
        <taxon>Metastrongylidae</taxon>
        <taxon>Parelaphostrongylus</taxon>
    </lineage>
</organism>
<keyword evidence="1" id="KW-1133">Transmembrane helix</keyword>